<dbReference type="GO" id="GO:0030254">
    <property type="term" value="P:protein secretion by the type III secretion system"/>
    <property type="evidence" value="ECO:0007669"/>
    <property type="project" value="InterPro"/>
</dbReference>
<dbReference type="InterPro" id="IPR050053">
    <property type="entry name" value="ATPase_alpha/beta_chains"/>
</dbReference>
<dbReference type="InterPro" id="IPR005714">
    <property type="entry name" value="ATPase_T3SS_FliI/YscN"/>
</dbReference>
<comment type="subcellular location">
    <subcellularLocation>
        <location evidence="1">Cytoplasm</location>
    </subcellularLocation>
</comment>
<evidence type="ECO:0000256" key="1">
    <source>
        <dbReference type="ARBA" id="ARBA00004496"/>
    </source>
</evidence>
<evidence type="ECO:0000256" key="3">
    <source>
        <dbReference type="ARBA" id="ARBA00022490"/>
    </source>
</evidence>
<dbReference type="EMBL" id="FNBP01000008">
    <property type="protein sequence ID" value="SDG47859.1"/>
    <property type="molecule type" value="Genomic_DNA"/>
</dbReference>
<dbReference type="InterPro" id="IPR027417">
    <property type="entry name" value="P-loop_NTPase"/>
</dbReference>
<organism evidence="10 11">
    <name type="scientific">Sulfitobacter delicatus</name>
    <dbReference type="NCBI Taxonomy" id="218672"/>
    <lineage>
        <taxon>Bacteria</taxon>
        <taxon>Pseudomonadati</taxon>
        <taxon>Pseudomonadota</taxon>
        <taxon>Alphaproteobacteria</taxon>
        <taxon>Rhodobacterales</taxon>
        <taxon>Roseobacteraceae</taxon>
        <taxon>Sulfitobacter</taxon>
    </lineage>
</organism>
<proteinExistence type="predicted"/>
<dbReference type="Pfam" id="PF18269">
    <property type="entry name" value="T3SS_ATPase_C"/>
    <property type="match status" value="1"/>
</dbReference>
<dbReference type="InterPro" id="IPR040627">
    <property type="entry name" value="T3SS_ATPase_C"/>
</dbReference>
<reference evidence="11" key="1">
    <citation type="submission" date="2016-10" db="EMBL/GenBank/DDBJ databases">
        <authorList>
            <person name="Varghese N."/>
            <person name="Submissions S."/>
        </authorList>
    </citation>
    <scope>NUCLEOTIDE SEQUENCE [LARGE SCALE GENOMIC DNA]</scope>
    <source>
        <strain evidence="11">DSM 16477</strain>
    </source>
</reference>
<dbReference type="GO" id="GO:0005737">
    <property type="term" value="C:cytoplasm"/>
    <property type="evidence" value="ECO:0007669"/>
    <property type="project" value="UniProtKB-SubCell"/>
</dbReference>
<dbReference type="GO" id="GO:0005524">
    <property type="term" value="F:ATP binding"/>
    <property type="evidence" value="ECO:0007669"/>
    <property type="project" value="UniProtKB-KW"/>
</dbReference>
<dbReference type="PANTHER" id="PTHR15184:SF9">
    <property type="entry name" value="SPI-1 TYPE 3 SECRETION SYSTEM ATPASE"/>
    <property type="match status" value="1"/>
</dbReference>
<keyword evidence="5" id="KW-0067">ATP-binding</keyword>
<keyword evidence="6" id="KW-0653">Protein transport</keyword>
<feature type="region of interest" description="Disordered" evidence="8">
    <location>
        <begin position="111"/>
        <end position="136"/>
    </location>
</feature>
<keyword evidence="2" id="KW-0813">Transport</keyword>
<dbReference type="RefSeq" id="WP_093743235.1">
    <property type="nucleotide sequence ID" value="NZ_FNBP01000008.1"/>
</dbReference>
<dbReference type="Pfam" id="PF00006">
    <property type="entry name" value="ATP-synt_ab"/>
    <property type="match status" value="1"/>
</dbReference>
<evidence type="ECO:0000256" key="5">
    <source>
        <dbReference type="ARBA" id="ARBA00022840"/>
    </source>
</evidence>
<dbReference type="FunFam" id="3.40.50.12240:FF:000002">
    <property type="entry name" value="Flagellum-specific ATP synthase FliI"/>
    <property type="match status" value="1"/>
</dbReference>
<keyword evidence="7" id="KW-1278">Translocase</keyword>
<feature type="domain" description="AAA+ ATPase" evidence="9">
    <location>
        <begin position="159"/>
        <end position="343"/>
    </location>
</feature>
<dbReference type="SMART" id="SM00382">
    <property type="entry name" value="AAA"/>
    <property type="match status" value="1"/>
</dbReference>
<dbReference type="SUPFAM" id="SSF52540">
    <property type="entry name" value="P-loop containing nucleoside triphosphate hydrolases"/>
    <property type="match status" value="1"/>
</dbReference>
<sequence>MQTLFSELTSFAREAGEAEITGEVRAITGITLTAVGLERVLGIGERCIVHGSDGPVHAEVVGIGTQGTELLPFGSWRGVAAGDRVEVAIGRDVIRPDESWKGRVISASAKPLDGKGHLPEGTQPRPLRASPPGAFDRKRIGPKLATHVRALDVFTPLCQGQRLGIFAGSGVGKSTLMAMLARYTECDVVVMALVGERGREVQDFIATDLGPEGMEKAVLVVATGDEPPLTRRQAAWTAMAVAEHFRDQGQHVLLLMDSVTRFAMAQREIGLASREPPTAKGYPPTVFSELPQMLERAGPGPVGKGDITAIFTVLVDGDDMNDPIADAVRGITDGHIVLDRRIAEKGRYPAIDLLASVSRTLPDCHSDVEYTLLTAAHKALAAHADMEELIRIGAYRSGSNPELDRAIAFAGPCETFLGQRKADHTPPATAFAEIAGMLDRAGISPG</sequence>
<keyword evidence="4" id="KW-0547">Nucleotide-binding</keyword>
<dbReference type="STRING" id="218672.SAMN04489759_10837"/>
<accession>A0A1G7ULA0</accession>
<dbReference type="CDD" id="cd01136">
    <property type="entry name" value="ATPase_flagellum-secretory_path_III"/>
    <property type="match status" value="1"/>
</dbReference>
<evidence type="ECO:0000256" key="2">
    <source>
        <dbReference type="ARBA" id="ARBA00022448"/>
    </source>
</evidence>
<keyword evidence="3" id="KW-0963">Cytoplasm</keyword>
<dbReference type="GO" id="GO:0016887">
    <property type="term" value="F:ATP hydrolysis activity"/>
    <property type="evidence" value="ECO:0007669"/>
    <property type="project" value="InterPro"/>
</dbReference>
<evidence type="ECO:0000256" key="8">
    <source>
        <dbReference type="SAM" id="MobiDB-lite"/>
    </source>
</evidence>
<evidence type="ECO:0000256" key="7">
    <source>
        <dbReference type="ARBA" id="ARBA00022967"/>
    </source>
</evidence>
<dbReference type="PANTHER" id="PTHR15184">
    <property type="entry name" value="ATP SYNTHASE"/>
    <property type="match status" value="1"/>
</dbReference>
<evidence type="ECO:0000256" key="4">
    <source>
        <dbReference type="ARBA" id="ARBA00022741"/>
    </source>
</evidence>
<keyword evidence="11" id="KW-1185">Reference proteome</keyword>
<protein>
    <submittedName>
        <fullName evidence="10">Flagellum-specific ATP synthase</fullName>
    </submittedName>
</protein>
<evidence type="ECO:0000256" key="6">
    <source>
        <dbReference type="ARBA" id="ARBA00022927"/>
    </source>
</evidence>
<dbReference type="GO" id="GO:0046933">
    <property type="term" value="F:proton-transporting ATP synthase activity, rotational mechanism"/>
    <property type="evidence" value="ECO:0007669"/>
    <property type="project" value="TreeGrafter"/>
</dbReference>
<gene>
    <name evidence="10" type="ORF">SAMN04489759_10837</name>
</gene>
<dbReference type="Gene3D" id="3.40.50.12240">
    <property type="match status" value="1"/>
</dbReference>
<evidence type="ECO:0000259" key="9">
    <source>
        <dbReference type="SMART" id="SM00382"/>
    </source>
</evidence>
<dbReference type="OrthoDB" id="9801639at2"/>
<evidence type="ECO:0000313" key="10">
    <source>
        <dbReference type="EMBL" id="SDG47859.1"/>
    </source>
</evidence>
<dbReference type="Proteomes" id="UP000199399">
    <property type="component" value="Unassembled WGS sequence"/>
</dbReference>
<dbReference type="GO" id="GO:0030257">
    <property type="term" value="C:type III protein secretion system complex"/>
    <property type="evidence" value="ECO:0007669"/>
    <property type="project" value="InterPro"/>
</dbReference>
<name>A0A1G7ULA0_9RHOB</name>
<dbReference type="InterPro" id="IPR003593">
    <property type="entry name" value="AAA+_ATPase"/>
</dbReference>
<evidence type="ECO:0000313" key="11">
    <source>
        <dbReference type="Proteomes" id="UP000199399"/>
    </source>
</evidence>
<dbReference type="AlphaFoldDB" id="A0A1G7ULA0"/>
<dbReference type="NCBIfam" id="TIGR01026">
    <property type="entry name" value="fliI_yscN"/>
    <property type="match status" value="1"/>
</dbReference>
<dbReference type="InterPro" id="IPR000194">
    <property type="entry name" value="ATPase_F1/V1/A1_a/bsu_nucl-bd"/>
</dbReference>